<dbReference type="Gene3D" id="2.40.50.140">
    <property type="entry name" value="Nucleic acid-binding proteins"/>
    <property type="match status" value="1"/>
</dbReference>
<dbReference type="InterPro" id="IPR012340">
    <property type="entry name" value="NA-bd_OB-fold"/>
</dbReference>
<evidence type="ECO:0000259" key="9">
    <source>
        <dbReference type="Pfam" id="PF11967"/>
    </source>
</evidence>
<dbReference type="GO" id="GO:0006302">
    <property type="term" value="P:double-strand break repair"/>
    <property type="evidence" value="ECO:0007669"/>
    <property type="project" value="TreeGrafter"/>
</dbReference>
<evidence type="ECO:0000256" key="7">
    <source>
        <dbReference type="ARBA" id="ARBA00033409"/>
    </source>
</evidence>
<comment type="similarity">
    <text evidence="2 8">Belongs to the RecO family.</text>
</comment>
<name>A0A4P7XLS4_9ALTE</name>
<dbReference type="PANTHER" id="PTHR33991">
    <property type="entry name" value="DNA REPAIR PROTEIN RECO"/>
    <property type="match status" value="1"/>
</dbReference>
<gene>
    <name evidence="8 10" type="primary">recO</name>
    <name evidence="10" type="ORF">soil367_04765</name>
</gene>
<evidence type="ECO:0000256" key="8">
    <source>
        <dbReference type="HAMAP-Rule" id="MF_00201"/>
    </source>
</evidence>
<evidence type="ECO:0000256" key="3">
    <source>
        <dbReference type="ARBA" id="ARBA00021310"/>
    </source>
</evidence>
<keyword evidence="5 8" id="KW-0233">DNA recombination</keyword>
<dbReference type="InterPro" id="IPR037278">
    <property type="entry name" value="ARFGAP/RecO"/>
</dbReference>
<proteinExistence type="inferred from homology"/>
<dbReference type="Proteomes" id="UP000298049">
    <property type="component" value="Chromosome"/>
</dbReference>
<dbReference type="OrthoDB" id="9804792at2"/>
<dbReference type="HAMAP" id="MF_00201">
    <property type="entry name" value="RecO"/>
    <property type="match status" value="1"/>
</dbReference>
<evidence type="ECO:0000256" key="6">
    <source>
        <dbReference type="ARBA" id="ARBA00023204"/>
    </source>
</evidence>
<evidence type="ECO:0000313" key="10">
    <source>
        <dbReference type="EMBL" id="QCF27823.1"/>
    </source>
</evidence>
<reference evidence="10 11" key="1">
    <citation type="submission" date="2018-07" db="EMBL/GenBank/DDBJ databases">
        <title>Marsedoiliclastica nanhaica gen. nov. sp. nov., a novel marine hydrocarbonoclastic bacterium isolated from an in-situ enriched hydrocarbon-degrading consortium in deep-sea sediment.</title>
        <authorList>
            <person name="Dong C."/>
            <person name="Ma T."/>
            <person name="Liu R."/>
            <person name="Shao Z."/>
        </authorList>
    </citation>
    <scope>NUCLEOTIDE SEQUENCE [LARGE SCALE GENOMIC DNA]</scope>
    <source>
        <strain evidence="11">soil36-7</strain>
    </source>
</reference>
<organism evidence="10 11">
    <name type="scientific">Hydrocarboniclastica marina</name>
    <dbReference type="NCBI Taxonomy" id="2259620"/>
    <lineage>
        <taxon>Bacteria</taxon>
        <taxon>Pseudomonadati</taxon>
        <taxon>Pseudomonadota</taxon>
        <taxon>Gammaproteobacteria</taxon>
        <taxon>Alteromonadales</taxon>
        <taxon>Alteromonadaceae</taxon>
        <taxon>Hydrocarboniclastica</taxon>
    </lineage>
</organism>
<dbReference type="InterPro" id="IPR042242">
    <property type="entry name" value="RecO_C"/>
</dbReference>
<keyword evidence="6 8" id="KW-0234">DNA repair</keyword>
<comment type="function">
    <text evidence="1 8">Involved in DNA repair and RecF pathway recombination.</text>
</comment>
<dbReference type="EMBL" id="CP031093">
    <property type="protein sequence ID" value="QCF27823.1"/>
    <property type="molecule type" value="Genomic_DNA"/>
</dbReference>
<dbReference type="Pfam" id="PF11967">
    <property type="entry name" value="RecO_N"/>
    <property type="match status" value="1"/>
</dbReference>
<evidence type="ECO:0000256" key="5">
    <source>
        <dbReference type="ARBA" id="ARBA00023172"/>
    </source>
</evidence>
<evidence type="ECO:0000256" key="2">
    <source>
        <dbReference type="ARBA" id="ARBA00007452"/>
    </source>
</evidence>
<dbReference type="SUPFAM" id="SSF57863">
    <property type="entry name" value="ArfGap/RecO-like zinc finger"/>
    <property type="match status" value="1"/>
</dbReference>
<dbReference type="SUPFAM" id="SSF50249">
    <property type="entry name" value="Nucleic acid-binding proteins"/>
    <property type="match status" value="1"/>
</dbReference>
<dbReference type="InterPro" id="IPR022572">
    <property type="entry name" value="DNA_rep/recomb_RecO_N"/>
</dbReference>
<dbReference type="RefSeq" id="WP_136547421.1">
    <property type="nucleotide sequence ID" value="NZ_CP031093.1"/>
</dbReference>
<dbReference type="GO" id="GO:0043590">
    <property type="term" value="C:bacterial nucleoid"/>
    <property type="evidence" value="ECO:0007669"/>
    <property type="project" value="TreeGrafter"/>
</dbReference>
<dbReference type="Pfam" id="PF02565">
    <property type="entry name" value="RecO_C"/>
    <property type="match status" value="1"/>
</dbReference>
<keyword evidence="4 8" id="KW-0227">DNA damage</keyword>
<protein>
    <recommendedName>
        <fullName evidence="3 8">DNA repair protein RecO</fullName>
    </recommendedName>
    <alternativeName>
        <fullName evidence="7 8">Recombination protein O</fullName>
    </alternativeName>
</protein>
<dbReference type="NCBIfam" id="TIGR00613">
    <property type="entry name" value="reco"/>
    <property type="match status" value="1"/>
</dbReference>
<keyword evidence="11" id="KW-1185">Reference proteome</keyword>
<dbReference type="InterPro" id="IPR003717">
    <property type="entry name" value="RecO"/>
</dbReference>
<feature type="domain" description="DNA replication/recombination mediator RecO N-terminal" evidence="9">
    <location>
        <begin position="6"/>
        <end position="78"/>
    </location>
</feature>
<accession>A0A4P7XLS4</accession>
<evidence type="ECO:0000256" key="1">
    <source>
        <dbReference type="ARBA" id="ARBA00003065"/>
    </source>
</evidence>
<dbReference type="AlphaFoldDB" id="A0A4P7XLS4"/>
<evidence type="ECO:0000256" key="4">
    <source>
        <dbReference type="ARBA" id="ARBA00022763"/>
    </source>
</evidence>
<dbReference type="GO" id="GO:0006310">
    <property type="term" value="P:DNA recombination"/>
    <property type="evidence" value="ECO:0007669"/>
    <property type="project" value="UniProtKB-UniRule"/>
</dbReference>
<dbReference type="Gene3D" id="1.20.1440.120">
    <property type="entry name" value="Recombination protein O, C-terminal domain"/>
    <property type="match status" value="1"/>
</dbReference>
<dbReference type="KEGG" id="hmi:soil367_04765"/>
<sequence>MTQRTEQEPAFILHRRPFQETSFLLDILTLSQGRLSLVARGASRPKNPWKAQLQPFQPLLLSWIGRTDLKTLTDAELRSAPPLAGQDRLYCGLYLNELIQRLLPQHEPVPELFAAYLDALETLRGGDNLEPGLRLFEQALVATLGYGFRWDWATDTDTAVQTGQVYGFDPQQGVIAHPGPGALLTGLAGEALLAITAGDVGDPARNLAKRVMRCLIDYLLQGQPLQSRRLFQRAGSAT</sequence>
<evidence type="ECO:0000313" key="11">
    <source>
        <dbReference type="Proteomes" id="UP000298049"/>
    </source>
</evidence>
<dbReference type="PANTHER" id="PTHR33991:SF1">
    <property type="entry name" value="DNA REPAIR PROTEIN RECO"/>
    <property type="match status" value="1"/>
</dbReference>